<dbReference type="SUPFAM" id="SSF49464">
    <property type="entry name" value="Carboxypeptidase regulatory domain-like"/>
    <property type="match status" value="1"/>
</dbReference>
<evidence type="ECO:0000313" key="2">
    <source>
        <dbReference type="EMBL" id="MBB6129446.1"/>
    </source>
</evidence>
<sequence>MTRHGRTFIFGAAMKIWLLIFLCTLSATVFAQQKTVDGIVFDKDSKGRIAKVNVQNATTGKSVYNTFKGEFNIEAKPGDVLIFTKPDHYADTLQLQNNASLAVYMKRSAIQLKEVFVRDTMLNPQKLLEATKRDYTKIYGSLDNHDLLTVAPGMGAGIGIDALWNSLSRSGRNAEKLRGIIERDYKQNVIDFRFNRTYVGNITQLKDQQLTDFMQRYRPGYYLVTTASDYEFIASIKSNLRRFLRSPRAFALPQLITPKPQDLAN</sequence>
<evidence type="ECO:0008006" key="4">
    <source>
        <dbReference type="Google" id="ProtNLM"/>
    </source>
</evidence>
<dbReference type="AlphaFoldDB" id="A0A841JIL6"/>
<name>A0A841JIL6_9SPHI</name>
<feature type="chain" id="PRO_5032888926" description="CarboxypepD_reg-like domain-containing protein" evidence="1">
    <location>
        <begin position="32"/>
        <end position="265"/>
    </location>
</feature>
<comment type="caution">
    <text evidence="2">The sequence shown here is derived from an EMBL/GenBank/DDBJ whole genome shotgun (WGS) entry which is preliminary data.</text>
</comment>
<dbReference type="InterPro" id="IPR008969">
    <property type="entry name" value="CarboxyPept-like_regulatory"/>
</dbReference>
<accession>A0A841JIL6</accession>
<dbReference type="Proteomes" id="UP000548326">
    <property type="component" value="Unassembled WGS sequence"/>
</dbReference>
<dbReference type="RefSeq" id="WP_183588539.1">
    <property type="nucleotide sequence ID" value="NZ_JACHCA010000009.1"/>
</dbReference>
<evidence type="ECO:0000256" key="1">
    <source>
        <dbReference type="SAM" id="SignalP"/>
    </source>
</evidence>
<organism evidence="2 3">
    <name type="scientific">Mucilaginibacter lappiensis</name>
    <dbReference type="NCBI Taxonomy" id="354630"/>
    <lineage>
        <taxon>Bacteria</taxon>
        <taxon>Pseudomonadati</taxon>
        <taxon>Bacteroidota</taxon>
        <taxon>Sphingobacteriia</taxon>
        <taxon>Sphingobacteriales</taxon>
        <taxon>Sphingobacteriaceae</taxon>
        <taxon>Mucilaginibacter</taxon>
    </lineage>
</organism>
<feature type="signal peptide" evidence="1">
    <location>
        <begin position="1"/>
        <end position="31"/>
    </location>
</feature>
<keyword evidence="1" id="KW-0732">Signal</keyword>
<evidence type="ECO:0000313" key="3">
    <source>
        <dbReference type="Proteomes" id="UP000548326"/>
    </source>
</evidence>
<dbReference type="EMBL" id="JACHCA010000009">
    <property type="protein sequence ID" value="MBB6129446.1"/>
    <property type="molecule type" value="Genomic_DNA"/>
</dbReference>
<reference evidence="2 3" key="1">
    <citation type="submission" date="2020-08" db="EMBL/GenBank/DDBJ databases">
        <title>Genomic Encyclopedia of Type Strains, Phase IV (KMG-V): Genome sequencing to study the core and pangenomes of soil and plant-associated prokaryotes.</title>
        <authorList>
            <person name="Whitman W."/>
        </authorList>
    </citation>
    <scope>NUCLEOTIDE SEQUENCE [LARGE SCALE GENOMIC DNA]</scope>
    <source>
        <strain evidence="2 3">MP601</strain>
    </source>
</reference>
<proteinExistence type="predicted"/>
<gene>
    <name evidence="2" type="ORF">HDF22_003572</name>
</gene>
<protein>
    <recommendedName>
        <fullName evidence="4">CarboxypepD_reg-like domain-containing protein</fullName>
    </recommendedName>
</protein>